<proteinExistence type="predicted"/>
<dbReference type="AlphaFoldDB" id="H8KZ69"/>
<keyword evidence="3 5" id="KW-1133">Transmembrane helix</keyword>
<keyword evidence="4 5" id="KW-0472">Membrane</keyword>
<evidence type="ECO:0000256" key="1">
    <source>
        <dbReference type="ARBA" id="ARBA00004141"/>
    </source>
</evidence>
<sequence length="137" mass="14816">MSQPPEFVNPSPSLPGQSERQWAALAHASALLGAVVTGTWFGWGCFVGPLVIWLAKRDSMPFVAMQAREALNFNITAVLVGLVLGLFTLVTFGIGALLAVPLALIAGLGWLIWVLVATVKSNDGLDWRYPFVLRLIR</sequence>
<organism evidence="6 7">
    <name type="scientific">Frateuria aurantia (strain ATCC 33424 / DSM 6220 / KCTC 2777 / LMG 1558 / NBRC 3245 / NCIMB 13370)</name>
    <name type="common">Acetobacter aurantius</name>
    <dbReference type="NCBI Taxonomy" id="767434"/>
    <lineage>
        <taxon>Bacteria</taxon>
        <taxon>Pseudomonadati</taxon>
        <taxon>Pseudomonadota</taxon>
        <taxon>Gammaproteobacteria</taxon>
        <taxon>Lysobacterales</taxon>
        <taxon>Rhodanobacteraceae</taxon>
        <taxon>Frateuria</taxon>
    </lineage>
</organism>
<dbReference type="InterPro" id="IPR019109">
    <property type="entry name" value="MamF_MmsF"/>
</dbReference>
<dbReference type="EMBL" id="CP003350">
    <property type="protein sequence ID" value="AFC85173.1"/>
    <property type="molecule type" value="Genomic_DNA"/>
</dbReference>
<evidence type="ECO:0000256" key="5">
    <source>
        <dbReference type="SAM" id="Phobius"/>
    </source>
</evidence>
<evidence type="ECO:0000256" key="2">
    <source>
        <dbReference type="ARBA" id="ARBA00022692"/>
    </source>
</evidence>
<dbReference type="OrthoDB" id="9808930at2"/>
<protein>
    <recommendedName>
        <fullName evidence="8">DUF4870 domain-containing protein</fullName>
    </recommendedName>
</protein>
<gene>
    <name evidence="6" type="ordered locus">Fraau_0700</name>
</gene>
<evidence type="ECO:0000256" key="3">
    <source>
        <dbReference type="ARBA" id="ARBA00022989"/>
    </source>
</evidence>
<dbReference type="Pfam" id="PF09685">
    <property type="entry name" value="MamF_MmsF"/>
    <property type="match status" value="1"/>
</dbReference>
<reference evidence="6" key="1">
    <citation type="submission" date="2012-02" db="EMBL/GenBank/DDBJ databases">
        <title>The complete genome of Frateuria aurantia DSM 6220.</title>
        <authorList>
            <consortium name="US DOE Joint Genome Institute (JGI-PGF)"/>
            <person name="Lucas S."/>
            <person name="Copeland A."/>
            <person name="Lapidus A."/>
            <person name="Glavina del Rio T."/>
            <person name="Dalin E."/>
            <person name="Tice H."/>
            <person name="Bruce D."/>
            <person name="Goodwin L."/>
            <person name="Pitluck S."/>
            <person name="Peters L."/>
            <person name="Ovchinnikova G."/>
            <person name="Teshima H."/>
            <person name="Kyrpides N."/>
            <person name="Mavromatis K."/>
            <person name="Ivanova N."/>
            <person name="Brettin T."/>
            <person name="Detter J.C."/>
            <person name="Han C."/>
            <person name="Larimer F."/>
            <person name="Land M."/>
            <person name="Hauser L."/>
            <person name="Markowitz V."/>
            <person name="Cheng J.-F."/>
            <person name="Hugenholtz P."/>
            <person name="Woyke T."/>
            <person name="Wu D."/>
            <person name="Brambilla E."/>
            <person name="Klenk H.-P."/>
            <person name="Eisen J.A."/>
        </authorList>
    </citation>
    <scope>NUCLEOTIDE SEQUENCE</scope>
    <source>
        <strain evidence="6">DSM 6220</strain>
    </source>
</reference>
<name>H8KZ69_FRAAD</name>
<feature type="transmembrane region" description="Helical" evidence="5">
    <location>
        <begin position="100"/>
        <end position="119"/>
    </location>
</feature>
<dbReference type="KEGG" id="fau:Fraau_0700"/>
<accession>H8KZ69</accession>
<feature type="transmembrane region" description="Helical" evidence="5">
    <location>
        <begin position="30"/>
        <end position="54"/>
    </location>
</feature>
<evidence type="ECO:0000313" key="7">
    <source>
        <dbReference type="Proteomes" id="UP000005234"/>
    </source>
</evidence>
<dbReference type="Proteomes" id="UP000005234">
    <property type="component" value="Chromosome"/>
</dbReference>
<dbReference type="STRING" id="767434.Fraau_0700"/>
<dbReference type="RefSeq" id="WP_014402179.1">
    <property type="nucleotide sequence ID" value="NC_017033.1"/>
</dbReference>
<keyword evidence="2 5" id="KW-0812">Transmembrane</keyword>
<dbReference type="HOGENOM" id="CLU_104196_0_2_6"/>
<evidence type="ECO:0008006" key="8">
    <source>
        <dbReference type="Google" id="ProtNLM"/>
    </source>
</evidence>
<dbReference type="eggNOG" id="COG3296">
    <property type="taxonomic scope" value="Bacteria"/>
</dbReference>
<evidence type="ECO:0000256" key="4">
    <source>
        <dbReference type="ARBA" id="ARBA00023136"/>
    </source>
</evidence>
<keyword evidence="7" id="KW-1185">Reference proteome</keyword>
<feature type="transmembrane region" description="Helical" evidence="5">
    <location>
        <begin position="75"/>
        <end position="94"/>
    </location>
</feature>
<evidence type="ECO:0000313" key="6">
    <source>
        <dbReference type="EMBL" id="AFC85173.1"/>
    </source>
</evidence>
<comment type="subcellular location">
    <subcellularLocation>
        <location evidence="1">Membrane</location>
        <topology evidence="1">Multi-pass membrane protein</topology>
    </subcellularLocation>
</comment>